<accession>A0ABW5DQX0</accession>
<feature type="domain" description="N-acetyltransferase" evidence="3">
    <location>
        <begin position="1"/>
        <end position="141"/>
    </location>
</feature>
<evidence type="ECO:0000259" key="3">
    <source>
        <dbReference type="PROSITE" id="PS51186"/>
    </source>
</evidence>
<dbReference type="PANTHER" id="PTHR43877">
    <property type="entry name" value="AMINOALKYLPHOSPHONATE N-ACETYLTRANSFERASE-RELATED-RELATED"/>
    <property type="match status" value="1"/>
</dbReference>
<dbReference type="Gene3D" id="3.40.630.30">
    <property type="match status" value="1"/>
</dbReference>
<evidence type="ECO:0000256" key="2">
    <source>
        <dbReference type="ARBA" id="ARBA00023315"/>
    </source>
</evidence>
<keyword evidence="1" id="KW-0808">Transferase</keyword>
<organism evidence="4 5">
    <name type="scientific">Lacibacterium aquatile</name>
    <dbReference type="NCBI Taxonomy" id="1168082"/>
    <lineage>
        <taxon>Bacteria</taxon>
        <taxon>Pseudomonadati</taxon>
        <taxon>Pseudomonadota</taxon>
        <taxon>Alphaproteobacteria</taxon>
        <taxon>Rhodospirillales</taxon>
        <taxon>Rhodospirillaceae</taxon>
    </lineage>
</organism>
<evidence type="ECO:0000313" key="5">
    <source>
        <dbReference type="Proteomes" id="UP001597295"/>
    </source>
</evidence>
<proteinExistence type="predicted"/>
<evidence type="ECO:0000256" key="1">
    <source>
        <dbReference type="ARBA" id="ARBA00022679"/>
    </source>
</evidence>
<dbReference type="Pfam" id="PF00583">
    <property type="entry name" value="Acetyltransf_1"/>
    <property type="match status" value="1"/>
</dbReference>
<sequence>MDLKIVSSAEELQQAFGVRILVYIGEQACPWAEEFDGNDFAATQILGTVDGEPVATARIRWFQDFAKLERLSIRPEWRGGGNGHRLLQYLMEICRKKGFRRLYLHAQMRLASFYRGYGFEIVGQPFGFSDHDYLEMACNLAESEDRLTLEHGPMVLNRPEGAWESVGVLEASLDRMEVPLSA</sequence>
<protein>
    <submittedName>
        <fullName evidence="4">GNAT family N-acetyltransferase</fullName>
    </submittedName>
</protein>
<dbReference type="InterPro" id="IPR016181">
    <property type="entry name" value="Acyl_CoA_acyltransferase"/>
</dbReference>
<dbReference type="CDD" id="cd04301">
    <property type="entry name" value="NAT_SF"/>
    <property type="match status" value="1"/>
</dbReference>
<dbReference type="EMBL" id="JBHUIP010000011">
    <property type="protein sequence ID" value="MFD2263447.1"/>
    <property type="molecule type" value="Genomic_DNA"/>
</dbReference>
<dbReference type="RefSeq" id="WP_379876455.1">
    <property type="nucleotide sequence ID" value="NZ_JBHUIP010000011.1"/>
</dbReference>
<keyword evidence="2" id="KW-0012">Acyltransferase</keyword>
<dbReference type="PROSITE" id="PS51186">
    <property type="entry name" value="GNAT"/>
    <property type="match status" value="1"/>
</dbReference>
<dbReference type="SUPFAM" id="SSF55729">
    <property type="entry name" value="Acyl-CoA N-acyltransferases (Nat)"/>
    <property type="match status" value="1"/>
</dbReference>
<dbReference type="InterPro" id="IPR050832">
    <property type="entry name" value="Bact_Acetyltransf"/>
</dbReference>
<reference evidence="5" key="1">
    <citation type="journal article" date="2019" name="Int. J. Syst. Evol. Microbiol.">
        <title>The Global Catalogue of Microorganisms (GCM) 10K type strain sequencing project: providing services to taxonomists for standard genome sequencing and annotation.</title>
        <authorList>
            <consortium name="The Broad Institute Genomics Platform"/>
            <consortium name="The Broad Institute Genome Sequencing Center for Infectious Disease"/>
            <person name="Wu L."/>
            <person name="Ma J."/>
        </authorList>
    </citation>
    <scope>NUCLEOTIDE SEQUENCE [LARGE SCALE GENOMIC DNA]</scope>
    <source>
        <strain evidence="5">CGMCC 1.19062</strain>
    </source>
</reference>
<gene>
    <name evidence="4" type="ORF">ACFSM5_11155</name>
</gene>
<dbReference type="InterPro" id="IPR000182">
    <property type="entry name" value="GNAT_dom"/>
</dbReference>
<comment type="caution">
    <text evidence="4">The sequence shown here is derived from an EMBL/GenBank/DDBJ whole genome shotgun (WGS) entry which is preliminary data.</text>
</comment>
<evidence type="ECO:0000313" key="4">
    <source>
        <dbReference type="EMBL" id="MFD2263447.1"/>
    </source>
</evidence>
<keyword evidence="5" id="KW-1185">Reference proteome</keyword>
<dbReference type="Proteomes" id="UP001597295">
    <property type="component" value="Unassembled WGS sequence"/>
</dbReference>
<name>A0ABW5DQX0_9PROT</name>